<dbReference type="InterPro" id="IPR051202">
    <property type="entry name" value="Peptidase_C40"/>
</dbReference>
<keyword evidence="5" id="KW-0788">Thiol protease</keyword>
<feature type="domain" description="NlpC/P60" evidence="9">
    <location>
        <begin position="287"/>
        <end position="402"/>
    </location>
</feature>
<dbReference type="InterPro" id="IPR057309">
    <property type="entry name" value="PcsB_CC"/>
</dbReference>
<evidence type="ECO:0000259" key="9">
    <source>
        <dbReference type="PROSITE" id="PS51935"/>
    </source>
</evidence>
<feature type="signal peptide" evidence="8">
    <location>
        <begin position="1"/>
        <end position="24"/>
    </location>
</feature>
<evidence type="ECO:0000256" key="1">
    <source>
        <dbReference type="ARBA" id="ARBA00007074"/>
    </source>
</evidence>
<feature type="chain" id="PRO_5004878808" evidence="8">
    <location>
        <begin position="25"/>
        <end position="402"/>
    </location>
</feature>
<dbReference type="Pfam" id="PF24568">
    <property type="entry name" value="CC_PcsB"/>
    <property type="match status" value="1"/>
</dbReference>
<evidence type="ECO:0000256" key="5">
    <source>
        <dbReference type="ARBA" id="ARBA00022807"/>
    </source>
</evidence>
<proteinExistence type="inferred from homology"/>
<evidence type="ECO:0000313" key="11">
    <source>
        <dbReference type="Proteomes" id="UP000019482"/>
    </source>
</evidence>
<accession>W6N7S5</accession>
<feature type="compositionally biased region" description="Polar residues" evidence="7">
    <location>
        <begin position="234"/>
        <end position="285"/>
    </location>
</feature>
<comment type="caution">
    <text evidence="10">The sequence shown here is derived from an EMBL/GenBank/DDBJ whole genome shotgun (WGS) entry which is preliminary data.</text>
</comment>
<keyword evidence="2" id="KW-0645">Protease</keyword>
<dbReference type="SUPFAM" id="SSF54001">
    <property type="entry name" value="Cysteine proteinases"/>
    <property type="match status" value="1"/>
</dbReference>
<comment type="similarity">
    <text evidence="1">Belongs to the peptidase C40 family.</text>
</comment>
<dbReference type="InterPro" id="IPR000064">
    <property type="entry name" value="NLP_P60_dom"/>
</dbReference>
<dbReference type="EMBL" id="CBXI010000044">
    <property type="protein sequence ID" value="CDL92803.1"/>
    <property type="molecule type" value="Genomic_DNA"/>
</dbReference>
<dbReference type="OrthoDB" id="9808890at2"/>
<dbReference type="GO" id="GO:0006508">
    <property type="term" value="P:proteolysis"/>
    <property type="evidence" value="ECO:0007669"/>
    <property type="project" value="UniProtKB-KW"/>
</dbReference>
<evidence type="ECO:0000256" key="6">
    <source>
        <dbReference type="SAM" id="Coils"/>
    </source>
</evidence>
<dbReference type="Pfam" id="PF00877">
    <property type="entry name" value="NLPC_P60"/>
    <property type="match status" value="1"/>
</dbReference>
<organism evidence="10 11">
    <name type="scientific">Clostridium tyrobutyricum DIVETGP</name>
    <dbReference type="NCBI Taxonomy" id="1408889"/>
    <lineage>
        <taxon>Bacteria</taxon>
        <taxon>Bacillati</taxon>
        <taxon>Bacillota</taxon>
        <taxon>Clostridia</taxon>
        <taxon>Eubacteriales</taxon>
        <taxon>Clostridiaceae</taxon>
        <taxon>Clostridium</taxon>
    </lineage>
</organism>
<evidence type="ECO:0000256" key="4">
    <source>
        <dbReference type="ARBA" id="ARBA00022801"/>
    </source>
</evidence>
<evidence type="ECO:0000256" key="8">
    <source>
        <dbReference type="SAM" id="SignalP"/>
    </source>
</evidence>
<feature type="coiled-coil region" evidence="6">
    <location>
        <begin position="145"/>
        <end position="217"/>
    </location>
</feature>
<gene>
    <name evidence="10" type="ORF">CTDIVETGP_2873</name>
</gene>
<dbReference type="Proteomes" id="UP000019482">
    <property type="component" value="Unassembled WGS sequence"/>
</dbReference>
<evidence type="ECO:0000313" key="10">
    <source>
        <dbReference type="EMBL" id="CDL92803.1"/>
    </source>
</evidence>
<dbReference type="GeneID" id="29418171"/>
<evidence type="ECO:0000256" key="2">
    <source>
        <dbReference type="ARBA" id="ARBA00022670"/>
    </source>
</evidence>
<feature type="region of interest" description="Disordered" evidence="7">
    <location>
        <begin position="231"/>
        <end position="285"/>
    </location>
</feature>
<dbReference type="GO" id="GO:0008234">
    <property type="term" value="F:cysteine-type peptidase activity"/>
    <property type="evidence" value="ECO:0007669"/>
    <property type="project" value="UniProtKB-KW"/>
</dbReference>
<sequence>MNKKTISVLIALTLAFSTGGSVLAASNSEKGTSPSITAVNQQKQDLQIKVEKLDDQISQVMDQISQNKKDIQNISSDISANKQKLKESEDSLNTQEQLLNDRMRAMYINGNSSYIGVILNATDVNDFISRVETVKKIVSSDKQTIADLKAKQSQLAQEKQELSNQSSKLLALKTDNENKLNKLENDKAAQNKLIASLDEKEKELETSAENVQDTKTVAVAAINVQEIRNDAPKITTNSNSQSDVKSYSQTQTAAHVSSEKTSQAIAGQASNTQATASNQTGNNTQSTVSSNSIIAYASNFLGTPYVWGGTTPAGFDCSGFVQYVYAHFGISLPRIASDQQNVGTPVSRANLQPGDLVFFGSPAYHVGIYVGNGSYINAPKTGDVVKIASVDRSDFSGGRRVK</sequence>
<keyword evidence="6" id="KW-0175">Coiled coil</keyword>
<reference evidence="10 11" key="1">
    <citation type="journal article" date="2015" name="Genome Announc.">
        <title>Draft Genome Sequence of Clostridium tyrobutyricum Strain DIVETGP, Isolated from Cow's Milk for Grana Padano Production.</title>
        <authorList>
            <person name="Soggiu A."/>
            <person name="Piras C."/>
            <person name="Gaiarsa S."/>
            <person name="Sassera D."/>
            <person name="Roncada P."/>
            <person name="Bendixen E."/>
            <person name="Brasca M."/>
            <person name="Bonizzi L."/>
        </authorList>
    </citation>
    <scope>NUCLEOTIDE SEQUENCE [LARGE SCALE GENOMIC DNA]</scope>
    <source>
        <strain evidence="10 11">DIVETGP</strain>
    </source>
</reference>
<dbReference type="AlphaFoldDB" id="W6N7S5"/>
<name>W6N7S5_CLOTY</name>
<dbReference type="PROSITE" id="PS51935">
    <property type="entry name" value="NLPC_P60"/>
    <property type="match status" value="1"/>
</dbReference>
<dbReference type="RefSeq" id="WP_017894504.1">
    <property type="nucleotide sequence ID" value="NZ_CBXI010000044.1"/>
</dbReference>
<feature type="coiled-coil region" evidence="6">
    <location>
        <begin position="36"/>
        <end position="70"/>
    </location>
</feature>
<keyword evidence="4" id="KW-0378">Hydrolase</keyword>
<protein>
    <submittedName>
        <fullName evidence="10">NlpC/P60 family protein</fullName>
    </submittedName>
</protein>
<keyword evidence="11" id="KW-1185">Reference proteome</keyword>
<dbReference type="PANTHER" id="PTHR47053:SF1">
    <property type="entry name" value="MUREIN DD-ENDOPEPTIDASE MEPH-RELATED"/>
    <property type="match status" value="1"/>
</dbReference>
<evidence type="ECO:0000256" key="3">
    <source>
        <dbReference type="ARBA" id="ARBA00022729"/>
    </source>
</evidence>
<dbReference type="Gene3D" id="3.90.1720.10">
    <property type="entry name" value="endopeptidase domain like (from Nostoc punctiforme)"/>
    <property type="match status" value="1"/>
</dbReference>
<evidence type="ECO:0000256" key="7">
    <source>
        <dbReference type="SAM" id="MobiDB-lite"/>
    </source>
</evidence>
<keyword evidence="3 8" id="KW-0732">Signal</keyword>
<dbReference type="InterPro" id="IPR038765">
    <property type="entry name" value="Papain-like_cys_pep_sf"/>
</dbReference>
<dbReference type="PANTHER" id="PTHR47053">
    <property type="entry name" value="MUREIN DD-ENDOPEPTIDASE MEPH-RELATED"/>
    <property type="match status" value="1"/>
</dbReference>
<dbReference type="Gene3D" id="6.10.250.3150">
    <property type="match status" value="1"/>
</dbReference>